<gene>
    <name evidence="2" type="ORF">O6P43_021754</name>
</gene>
<dbReference type="AlphaFoldDB" id="A0AAD7PHM0"/>
<evidence type="ECO:0000256" key="1">
    <source>
        <dbReference type="SAM" id="MobiDB-lite"/>
    </source>
</evidence>
<dbReference type="PANTHER" id="PTHR36767:SF1">
    <property type="entry name" value="OS05G0126200 PROTEIN"/>
    <property type="match status" value="1"/>
</dbReference>
<reference evidence="2" key="1">
    <citation type="journal article" date="2023" name="Science">
        <title>Elucidation of the pathway for biosynthesis of saponin adjuvants from the soapbark tree.</title>
        <authorList>
            <person name="Reed J."/>
            <person name="Orme A."/>
            <person name="El-Demerdash A."/>
            <person name="Owen C."/>
            <person name="Martin L.B.B."/>
            <person name="Misra R.C."/>
            <person name="Kikuchi S."/>
            <person name="Rejzek M."/>
            <person name="Martin A.C."/>
            <person name="Harkess A."/>
            <person name="Leebens-Mack J."/>
            <person name="Louveau T."/>
            <person name="Stephenson M.J."/>
            <person name="Osbourn A."/>
        </authorList>
    </citation>
    <scope>NUCLEOTIDE SEQUENCE</scope>
    <source>
        <strain evidence="2">S10</strain>
    </source>
</reference>
<name>A0AAD7PHM0_QUISA</name>
<keyword evidence="3" id="KW-1185">Reference proteome</keyword>
<dbReference type="PANTHER" id="PTHR36767">
    <property type="entry name" value="OS05G0126200 PROTEIN"/>
    <property type="match status" value="1"/>
</dbReference>
<feature type="compositionally biased region" description="Basic residues" evidence="1">
    <location>
        <begin position="128"/>
        <end position="138"/>
    </location>
</feature>
<accession>A0AAD7PHM0</accession>
<evidence type="ECO:0000313" key="3">
    <source>
        <dbReference type="Proteomes" id="UP001163823"/>
    </source>
</evidence>
<dbReference type="EMBL" id="JARAOO010000009">
    <property type="protein sequence ID" value="KAJ7955110.1"/>
    <property type="molecule type" value="Genomic_DNA"/>
</dbReference>
<organism evidence="2 3">
    <name type="scientific">Quillaja saponaria</name>
    <name type="common">Soap bark tree</name>
    <dbReference type="NCBI Taxonomy" id="32244"/>
    <lineage>
        <taxon>Eukaryota</taxon>
        <taxon>Viridiplantae</taxon>
        <taxon>Streptophyta</taxon>
        <taxon>Embryophyta</taxon>
        <taxon>Tracheophyta</taxon>
        <taxon>Spermatophyta</taxon>
        <taxon>Magnoliopsida</taxon>
        <taxon>eudicotyledons</taxon>
        <taxon>Gunneridae</taxon>
        <taxon>Pentapetalae</taxon>
        <taxon>rosids</taxon>
        <taxon>fabids</taxon>
        <taxon>Fabales</taxon>
        <taxon>Quillajaceae</taxon>
        <taxon>Quillaja</taxon>
    </lineage>
</organism>
<feature type="non-terminal residue" evidence="2">
    <location>
        <position position="1"/>
    </location>
</feature>
<comment type="caution">
    <text evidence="2">The sequence shown here is derived from an EMBL/GenBank/DDBJ whole genome shotgun (WGS) entry which is preliminary data.</text>
</comment>
<evidence type="ECO:0000313" key="2">
    <source>
        <dbReference type="EMBL" id="KAJ7955110.1"/>
    </source>
</evidence>
<sequence length="157" mass="18087">SDISEENHQSRQTWHLVSLRSIVRPLSKTLISRTSNCSTAPLHTTFTSPKSEFRFVFGGSDGCCQPQWLKLFSNNFHSLTDTLYPKRRPSDKPRRKRASLRHPGPYAWVQYVPGEPILPNRPNEGSVKGRKEKKRVRQRRAFILAEKKKQESTTARG</sequence>
<feature type="region of interest" description="Disordered" evidence="1">
    <location>
        <begin position="116"/>
        <end position="138"/>
    </location>
</feature>
<dbReference type="GO" id="GO:0005739">
    <property type="term" value="C:mitochondrion"/>
    <property type="evidence" value="ECO:0007669"/>
    <property type="project" value="TreeGrafter"/>
</dbReference>
<dbReference type="KEGG" id="qsa:O6P43_021754"/>
<dbReference type="Proteomes" id="UP001163823">
    <property type="component" value="Chromosome 9"/>
</dbReference>
<protein>
    <submittedName>
        <fullName evidence="2">Protein translocase subunit</fullName>
    </submittedName>
</protein>
<proteinExistence type="predicted"/>
<dbReference type="CDD" id="cd23700">
    <property type="entry name" value="At3g51010"/>
    <property type="match status" value="1"/>
</dbReference>